<name>A0A232FL51_9HYME</name>
<dbReference type="Proteomes" id="UP000215335">
    <property type="component" value="Unassembled WGS sequence"/>
</dbReference>
<gene>
    <name evidence="1" type="ORF">TSAR_017000</name>
</gene>
<dbReference type="AlphaFoldDB" id="A0A232FL51"/>
<dbReference type="EMBL" id="NNAY01000055">
    <property type="protein sequence ID" value="OXU31476.1"/>
    <property type="molecule type" value="Genomic_DNA"/>
</dbReference>
<sequence>MPQIPFKLLKTTLILSTLGTRYLGDRRHRDIHVQLPQNPPSNKFRLNMLQISLKLLKTTLILSTLGTRG</sequence>
<proteinExistence type="predicted"/>
<protein>
    <submittedName>
        <fullName evidence="1">Uncharacterized protein</fullName>
    </submittedName>
</protein>
<reference evidence="1 2" key="1">
    <citation type="journal article" date="2017" name="Curr. Biol.">
        <title>The Evolution of Venom by Co-option of Single-Copy Genes.</title>
        <authorList>
            <person name="Martinson E.O."/>
            <person name="Mrinalini"/>
            <person name="Kelkar Y.D."/>
            <person name="Chang C.H."/>
            <person name="Werren J.H."/>
        </authorList>
    </citation>
    <scope>NUCLEOTIDE SEQUENCE [LARGE SCALE GENOMIC DNA]</scope>
    <source>
        <strain evidence="1 2">Alberta</strain>
        <tissue evidence="1">Whole body</tissue>
    </source>
</reference>
<evidence type="ECO:0000313" key="1">
    <source>
        <dbReference type="EMBL" id="OXU31476.1"/>
    </source>
</evidence>
<organism evidence="1 2">
    <name type="scientific">Trichomalopsis sarcophagae</name>
    <dbReference type="NCBI Taxonomy" id="543379"/>
    <lineage>
        <taxon>Eukaryota</taxon>
        <taxon>Metazoa</taxon>
        <taxon>Ecdysozoa</taxon>
        <taxon>Arthropoda</taxon>
        <taxon>Hexapoda</taxon>
        <taxon>Insecta</taxon>
        <taxon>Pterygota</taxon>
        <taxon>Neoptera</taxon>
        <taxon>Endopterygota</taxon>
        <taxon>Hymenoptera</taxon>
        <taxon>Apocrita</taxon>
        <taxon>Proctotrupomorpha</taxon>
        <taxon>Chalcidoidea</taxon>
        <taxon>Pteromalidae</taxon>
        <taxon>Pteromalinae</taxon>
        <taxon>Trichomalopsis</taxon>
    </lineage>
</organism>
<evidence type="ECO:0000313" key="2">
    <source>
        <dbReference type="Proteomes" id="UP000215335"/>
    </source>
</evidence>
<keyword evidence="2" id="KW-1185">Reference proteome</keyword>
<comment type="caution">
    <text evidence="1">The sequence shown here is derived from an EMBL/GenBank/DDBJ whole genome shotgun (WGS) entry which is preliminary data.</text>
</comment>
<accession>A0A232FL51</accession>